<dbReference type="PANTHER" id="PTHR41309">
    <property type="entry name" value="MEMBRANE PROTEIN-RELATED"/>
    <property type="match status" value="1"/>
</dbReference>
<feature type="transmembrane region" description="Helical" evidence="1">
    <location>
        <begin position="41"/>
        <end position="61"/>
    </location>
</feature>
<keyword evidence="1" id="KW-0472">Membrane</keyword>
<reference evidence="2 3" key="1">
    <citation type="submission" date="2019-09" db="EMBL/GenBank/DDBJ databases">
        <title>In-depth cultivation of the pig gut microbiome towards novel bacterial diversity and tailored functional studies.</title>
        <authorList>
            <person name="Wylensek D."/>
            <person name="Hitch T.C.A."/>
            <person name="Clavel T."/>
        </authorList>
    </citation>
    <scope>NUCLEOTIDE SEQUENCE [LARGE SCALE GENOMIC DNA]</scope>
    <source>
        <strain evidence="2 3">WCA3-693-APC-4?</strain>
    </source>
</reference>
<feature type="transmembrane region" description="Helical" evidence="1">
    <location>
        <begin position="189"/>
        <end position="208"/>
    </location>
</feature>
<dbReference type="Pfam" id="PF13346">
    <property type="entry name" value="ABC2_membrane_5"/>
    <property type="match status" value="1"/>
</dbReference>
<feature type="transmembrane region" description="Helical" evidence="1">
    <location>
        <begin position="91"/>
        <end position="110"/>
    </location>
</feature>
<proteinExistence type="predicted"/>
<gene>
    <name evidence="2" type="ORF">FYJ83_11490</name>
</gene>
<keyword evidence="1" id="KW-1133">Transmembrane helix</keyword>
<dbReference type="EMBL" id="VUNQ01000024">
    <property type="protein sequence ID" value="MSU02094.1"/>
    <property type="molecule type" value="Genomic_DNA"/>
</dbReference>
<dbReference type="InterPro" id="IPR025699">
    <property type="entry name" value="ABC2_memb-like"/>
</dbReference>
<evidence type="ECO:0000256" key="1">
    <source>
        <dbReference type="SAM" id="Phobius"/>
    </source>
</evidence>
<dbReference type="PANTHER" id="PTHR41309:SF2">
    <property type="entry name" value="MEMBRANE PROTEIN"/>
    <property type="match status" value="1"/>
</dbReference>
<name>A0A6N7XZS0_9FIRM</name>
<keyword evidence="1" id="KW-0812">Transmembrane</keyword>
<keyword evidence="3" id="KW-1185">Reference proteome</keyword>
<feature type="transmembrane region" description="Helical" evidence="1">
    <location>
        <begin position="12"/>
        <end position="29"/>
    </location>
</feature>
<feature type="transmembrane region" description="Helical" evidence="1">
    <location>
        <begin position="122"/>
        <end position="140"/>
    </location>
</feature>
<protein>
    <submittedName>
        <fullName evidence="2">ABC-2 transporter permease</fullName>
    </submittedName>
</protein>
<evidence type="ECO:0000313" key="3">
    <source>
        <dbReference type="Proteomes" id="UP000469523"/>
    </source>
</evidence>
<dbReference type="RefSeq" id="WP_154440745.1">
    <property type="nucleotide sequence ID" value="NZ_JAHLPJ010000001.1"/>
</dbReference>
<dbReference type="Proteomes" id="UP000469523">
    <property type="component" value="Unassembled WGS sequence"/>
</dbReference>
<comment type="caution">
    <text evidence="2">The sequence shown here is derived from an EMBL/GenBank/DDBJ whole genome shotgun (WGS) entry which is preliminary data.</text>
</comment>
<sequence>MKQLVIKDMRLLKIINLVILCGGILFGYIGVSIDHIYKSKLVYGFAMFIMVYIVSMFSTQYDVKGKTDMMLNSFPVDRYDIVKSKYISMGLYILFITGVVFLSSNISRIIFSTTISGNPATIWDVSFIIGLSLVFFSIYLPFHYYNVGKAQAFNQIFYIILIILPNVISKFSKKIENTEIFQGIINMDWKIVILMFVSIGAIMYLISLQISKNIYKGKEF</sequence>
<accession>A0A6N7XZS0</accession>
<organism evidence="2 3">
    <name type="scientific">Tissierella pigra</name>
    <dbReference type="NCBI Taxonomy" id="2607614"/>
    <lineage>
        <taxon>Bacteria</taxon>
        <taxon>Bacillati</taxon>
        <taxon>Bacillota</taxon>
        <taxon>Tissierellia</taxon>
        <taxon>Tissierellales</taxon>
        <taxon>Tissierellaceae</taxon>
        <taxon>Tissierella</taxon>
    </lineage>
</organism>
<dbReference type="AlphaFoldDB" id="A0A6N7XZS0"/>
<feature type="transmembrane region" description="Helical" evidence="1">
    <location>
        <begin position="152"/>
        <end position="169"/>
    </location>
</feature>
<evidence type="ECO:0000313" key="2">
    <source>
        <dbReference type="EMBL" id="MSU02094.1"/>
    </source>
</evidence>